<dbReference type="Proteomes" id="UP001165270">
    <property type="component" value="Unassembled WGS sequence"/>
</dbReference>
<sequence length="140" mass="14883">MQVTTAAAARAYTRAVVREQWESAVRTAREADVIDLLLVVSELVTNAIRHGDGLAGFDVTPALGGVRITVQDNSDVVPDPAYGSGALPAVHQGSGYGWPLIIRLARDITIERRPRGGKTISLLVPLRAADRHVPGAEQPA</sequence>
<dbReference type="Pfam" id="PF13581">
    <property type="entry name" value="HATPase_c_2"/>
    <property type="match status" value="1"/>
</dbReference>
<dbReference type="SUPFAM" id="SSF55874">
    <property type="entry name" value="ATPase domain of HSP90 chaperone/DNA topoisomerase II/histidine kinase"/>
    <property type="match status" value="1"/>
</dbReference>
<evidence type="ECO:0000256" key="1">
    <source>
        <dbReference type="ARBA" id="ARBA00022527"/>
    </source>
</evidence>
<reference evidence="3" key="1">
    <citation type="submission" date="2022-03" db="EMBL/GenBank/DDBJ databases">
        <title>Streptomyces 7R015 and 7R016 isolated from Barleria lupulina in Thailand.</title>
        <authorList>
            <person name="Kanchanasin P."/>
            <person name="Phongsopitanun W."/>
            <person name="Tanasupawat S."/>
        </authorList>
    </citation>
    <scope>NUCLEOTIDE SEQUENCE</scope>
    <source>
        <strain evidence="3">7R016</strain>
    </source>
</reference>
<keyword evidence="3" id="KW-0067">ATP-binding</keyword>
<dbReference type="InterPro" id="IPR003594">
    <property type="entry name" value="HATPase_dom"/>
</dbReference>
<feature type="domain" description="Histidine kinase/HSP90-like ATPase" evidence="2">
    <location>
        <begin position="12"/>
        <end position="118"/>
    </location>
</feature>
<dbReference type="GO" id="GO:0005524">
    <property type="term" value="F:ATP binding"/>
    <property type="evidence" value="ECO:0007669"/>
    <property type="project" value="UniProtKB-KW"/>
</dbReference>
<dbReference type="PANTHER" id="PTHR35526:SF3">
    <property type="entry name" value="ANTI-SIGMA-F FACTOR RSBW"/>
    <property type="match status" value="1"/>
</dbReference>
<dbReference type="RefSeq" id="WP_242710843.1">
    <property type="nucleotide sequence ID" value="NZ_JALDAX010000008.1"/>
</dbReference>
<keyword evidence="3" id="KW-0547">Nucleotide-binding</keyword>
<organism evidence="3 4">
    <name type="scientific">Streptomyces spinosisporus</name>
    <dbReference type="NCBI Taxonomy" id="2927582"/>
    <lineage>
        <taxon>Bacteria</taxon>
        <taxon>Bacillati</taxon>
        <taxon>Actinomycetota</taxon>
        <taxon>Actinomycetes</taxon>
        <taxon>Kitasatosporales</taxon>
        <taxon>Streptomycetaceae</taxon>
        <taxon>Streptomyces</taxon>
    </lineage>
</organism>
<proteinExistence type="predicted"/>
<dbReference type="EMBL" id="JALDAX010000008">
    <property type="protein sequence ID" value="MCI3242291.1"/>
    <property type="molecule type" value="Genomic_DNA"/>
</dbReference>
<keyword evidence="1" id="KW-0723">Serine/threonine-protein kinase</keyword>
<evidence type="ECO:0000259" key="2">
    <source>
        <dbReference type="Pfam" id="PF13581"/>
    </source>
</evidence>
<dbReference type="PANTHER" id="PTHR35526">
    <property type="entry name" value="ANTI-SIGMA-F FACTOR RSBW-RELATED"/>
    <property type="match status" value="1"/>
</dbReference>
<comment type="caution">
    <text evidence="3">The sequence shown here is derived from an EMBL/GenBank/DDBJ whole genome shotgun (WGS) entry which is preliminary data.</text>
</comment>
<dbReference type="InterPro" id="IPR036890">
    <property type="entry name" value="HATPase_C_sf"/>
</dbReference>
<dbReference type="InterPro" id="IPR050267">
    <property type="entry name" value="Anti-sigma-factor_SerPK"/>
</dbReference>
<evidence type="ECO:0000313" key="3">
    <source>
        <dbReference type="EMBL" id="MCI3242291.1"/>
    </source>
</evidence>
<dbReference type="Gene3D" id="3.30.565.10">
    <property type="entry name" value="Histidine kinase-like ATPase, C-terminal domain"/>
    <property type="match status" value="1"/>
</dbReference>
<dbReference type="CDD" id="cd16936">
    <property type="entry name" value="HATPase_RsbW-like"/>
    <property type="match status" value="1"/>
</dbReference>
<evidence type="ECO:0000313" key="4">
    <source>
        <dbReference type="Proteomes" id="UP001165270"/>
    </source>
</evidence>
<gene>
    <name evidence="3" type="ORF">MQN93_21440</name>
</gene>
<accession>A0ABS9XJM8</accession>
<protein>
    <submittedName>
        <fullName evidence="3">ATP-binding protein</fullName>
    </submittedName>
</protein>
<keyword evidence="1" id="KW-0808">Transferase</keyword>
<keyword evidence="4" id="KW-1185">Reference proteome</keyword>
<keyword evidence="1" id="KW-0418">Kinase</keyword>
<name>A0ABS9XJM8_9ACTN</name>